<evidence type="ECO:0000313" key="9">
    <source>
        <dbReference type="Proteomes" id="UP000734854"/>
    </source>
</evidence>
<feature type="domain" description="Protein kinase" evidence="7">
    <location>
        <begin position="1"/>
        <end position="320"/>
    </location>
</feature>
<evidence type="ECO:0000256" key="6">
    <source>
        <dbReference type="SAM" id="MobiDB-lite"/>
    </source>
</evidence>
<dbReference type="PROSITE" id="PS50011">
    <property type="entry name" value="PROTEIN_KINASE_DOM"/>
    <property type="match status" value="1"/>
</dbReference>
<reference evidence="8 9" key="1">
    <citation type="submission" date="2020-08" db="EMBL/GenBank/DDBJ databases">
        <title>Plant Genome Project.</title>
        <authorList>
            <person name="Zhang R.-G."/>
        </authorList>
    </citation>
    <scope>NUCLEOTIDE SEQUENCE [LARGE SCALE GENOMIC DNA]</scope>
    <source>
        <tissue evidence="8">Rhizome</tissue>
    </source>
</reference>
<dbReference type="GO" id="GO:0007165">
    <property type="term" value="P:signal transduction"/>
    <property type="evidence" value="ECO:0007669"/>
    <property type="project" value="TreeGrafter"/>
</dbReference>
<dbReference type="AlphaFoldDB" id="A0A8J5I049"/>
<dbReference type="GO" id="GO:0005524">
    <property type="term" value="F:ATP binding"/>
    <property type="evidence" value="ECO:0007669"/>
    <property type="project" value="UniProtKB-KW"/>
</dbReference>
<dbReference type="PANTHER" id="PTHR43895">
    <property type="entry name" value="CALCIUM/CALMODULIN-DEPENDENT PROTEIN KINASE KINASE-RELATED"/>
    <property type="match status" value="1"/>
</dbReference>
<dbReference type="InterPro" id="IPR008889">
    <property type="entry name" value="VQ"/>
</dbReference>
<dbReference type="SUPFAM" id="SSF56112">
    <property type="entry name" value="Protein kinase-like (PK-like)"/>
    <property type="match status" value="1"/>
</dbReference>
<name>A0A8J5I049_ZINOF</name>
<dbReference type="Gene3D" id="1.10.510.10">
    <property type="entry name" value="Transferase(Phosphotransferase) domain 1"/>
    <property type="match status" value="1"/>
</dbReference>
<gene>
    <name evidence="8" type="ORF">ZIOFF_012549</name>
</gene>
<dbReference type="SMART" id="SM00220">
    <property type="entry name" value="S_TKc"/>
    <property type="match status" value="1"/>
</dbReference>
<dbReference type="InterPro" id="IPR000719">
    <property type="entry name" value="Prot_kinase_dom"/>
</dbReference>
<feature type="region of interest" description="Disordered" evidence="6">
    <location>
        <begin position="1"/>
        <end position="20"/>
    </location>
</feature>
<proteinExistence type="predicted"/>
<keyword evidence="9" id="KW-1185">Reference proteome</keyword>
<organism evidence="8 9">
    <name type="scientific">Zingiber officinale</name>
    <name type="common">Ginger</name>
    <name type="synonym">Amomum zingiber</name>
    <dbReference type="NCBI Taxonomy" id="94328"/>
    <lineage>
        <taxon>Eukaryota</taxon>
        <taxon>Viridiplantae</taxon>
        <taxon>Streptophyta</taxon>
        <taxon>Embryophyta</taxon>
        <taxon>Tracheophyta</taxon>
        <taxon>Spermatophyta</taxon>
        <taxon>Magnoliopsida</taxon>
        <taxon>Liliopsida</taxon>
        <taxon>Zingiberales</taxon>
        <taxon>Zingiberaceae</taxon>
        <taxon>Zingiber</taxon>
    </lineage>
</organism>
<dbReference type="EMBL" id="JACMSC010000003">
    <property type="protein sequence ID" value="KAG6530322.1"/>
    <property type="molecule type" value="Genomic_DNA"/>
</dbReference>
<keyword evidence="2" id="KW-0808">Transferase</keyword>
<dbReference type="PANTHER" id="PTHR43895:SF104">
    <property type="entry name" value="CBL-INTERACTING SERINE_THREONINE-PROTEIN KINASE 3"/>
    <property type="match status" value="1"/>
</dbReference>
<evidence type="ECO:0000259" key="7">
    <source>
        <dbReference type="PROSITE" id="PS50011"/>
    </source>
</evidence>
<dbReference type="InterPro" id="IPR011009">
    <property type="entry name" value="Kinase-like_dom_sf"/>
</dbReference>
<evidence type="ECO:0000256" key="4">
    <source>
        <dbReference type="ARBA" id="ARBA00022777"/>
    </source>
</evidence>
<keyword evidence="3" id="KW-0547">Nucleotide-binding</keyword>
<keyword evidence="5" id="KW-0067">ATP-binding</keyword>
<keyword evidence="4" id="KW-0418">Kinase</keyword>
<accession>A0A8J5I049</accession>
<comment type="caution">
    <text evidence="8">The sequence shown here is derived from an EMBL/GenBank/DDBJ whole genome shotgun (WGS) entry which is preliminary data.</text>
</comment>
<protein>
    <recommendedName>
        <fullName evidence="7">Protein kinase domain-containing protein</fullName>
    </recommendedName>
</protein>
<dbReference type="Pfam" id="PF00069">
    <property type="entry name" value="Pkinase"/>
    <property type="match status" value="1"/>
</dbReference>
<dbReference type="Proteomes" id="UP000734854">
    <property type="component" value="Unassembled WGS sequence"/>
</dbReference>
<dbReference type="Pfam" id="PF05678">
    <property type="entry name" value="VQ"/>
    <property type="match status" value="1"/>
</dbReference>
<evidence type="ECO:0000256" key="1">
    <source>
        <dbReference type="ARBA" id="ARBA00022527"/>
    </source>
</evidence>
<dbReference type="GO" id="GO:0004674">
    <property type="term" value="F:protein serine/threonine kinase activity"/>
    <property type="evidence" value="ECO:0007669"/>
    <property type="project" value="UniProtKB-KW"/>
</dbReference>
<evidence type="ECO:0000313" key="8">
    <source>
        <dbReference type="EMBL" id="KAG6530322.1"/>
    </source>
</evidence>
<evidence type="ECO:0000256" key="2">
    <source>
        <dbReference type="ARBA" id="ARBA00022679"/>
    </source>
</evidence>
<keyword evidence="1" id="KW-0723">Serine/threonine-protein kinase</keyword>
<sequence>MELKEDASTSAGGGGGAVRRSPTKVRIIETQYVQADKRDFKWIVQRLTGKESSTTATAVAGAENIALDVAAERGTAAASTTGMESKKNPAAAGVDGGVEQGWERVLRFPEHGAAFRNRRLPGSSSPNRPGVSFQVRAPDEGIRIRCSGREHALLRVPFCPAFADEEIAKIVTSEVVPVPENLLLDAYGNLKVSNFGLSALSQQVRDDGLLHTTCGTPNYVAPEVLNDRGYDGATADLWSCGVILFVLLAGTDSSTHSHKELILIFLQFEETLHFYNNNAFCKKAFVEKKVFHFCKLSFCSLKKHCISSSYLSFFLQAFHF</sequence>
<evidence type="ECO:0000256" key="5">
    <source>
        <dbReference type="ARBA" id="ARBA00022840"/>
    </source>
</evidence>
<evidence type="ECO:0000256" key="3">
    <source>
        <dbReference type="ARBA" id="ARBA00022741"/>
    </source>
</evidence>